<keyword evidence="1" id="KW-0732">Signal</keyword>
<keyword evidence="3" id="KW-1185">Reference proteome</keyword>
<evidence type="ECO:0000313" key="3">
    <source>
        <dbReference type="Proteomes" id="UP000539075"/>
    </source>
</evidence>
<sequence length="230" mass="23907">MLNCARINIGTANRNALSMALLCLFLVPLCLGLAVPSLAAGTAAAARQCVVQAGKAVDSADATAFEKLVDVDGILADALDIFVRRAKQPQAAAELPPMLAILFSQAGSGEQGSATVRAVLLSESRSFIMNGISSGAFAGRKVDGRAAQGVLAPLFADASTGRKEIRQVGEARAKNGDWLVPFTVYDHGNGESYRVTGRVSFDGSNAGRLVAVENLEALMGQVADESRSVQ</sequence>
<protein>
    <submittedName>
        <fullName evidence="2">Uncharacterized protein</fullName>
    </submittedName>
</protein>
<dbReference type="RefSeq" id="WP_183718573.1">
    <property type="nucleotide sequence ID" value="NZ_JACHGO010000003.1"/>
</dbReference>
<proteinExistence type="predicted"/>
<comment type="caution">
    <text evidence="2">The sequence shown here is derived from an EMBL/GenBank/DDBJ whole genome shotgun (WGS) entry which is preliminary data.</text>
</comment>
<gene>
    <name evidence="2" type="ORF">HNQ38_001322</name>
</gene>
<feature type="chain" id="PRO_5030899652" evidence="1">
    <location>
        <begin position="40"/>
        <end position="230"/>
    </location>
</feature>
<name>A0A7W8C2X3_9BACT</name>
<dbReference type="Proteomes" id="UP000539075">
    <property type="component" value="Unassembled WGS sequence"/>
</dbReference>
<evidence type="ECO:0000256" key="1">
    <source>
        <dbReference type="SAM" id="SignalP"/>
    </source>
</evidence>
<dbReference type="EMBL" id="JACHGO010000003">
    <property type="protein sequence ID" value="MBB5143234.1"/>
    <property type="molecule type" value="Genomic_DNA"/>
</dbReference>
<feature type="signal peptide" evidence="1">
    <location>
        <begin position="1"/>
        <end position="39"/>
    </location>
</feature>
<dbReference type="AlphaFoldDB" id="A0A7W8C2X3"/>
<evidence type="ECO:0000313" key="2">
    <source>
        <dbReference type="EMBL" id="MBB5143234.1"/>
    </source>
</evidence>
<organism evidence="2 3">
    <name type="scientific">Desulfovibrio intestinalis</name>
    <dbReference type="NCBI Taxonomy" id="58621"/>
    <lineage>
        <taxon>Bacteria</taxon>
        <taxon>Pseudomonadati</taxon>
        <taxon>Thermodesulfobacteriota</taxon>
        <taxon>Desulfovibrionia</taxon>
        <taxon>Desulfovibrionales</taxon>
        <taxon>Desulfovibrionaceae</taxon>
        <taxon>Desulfovibrio</taxon>
    </lineage>
</organism>
<reference evidence="2 3" key="1">
    <citation type="submission" date="2020-08" db="EMBL/GenBank/DDBJ databases">
        <title>Genomic Encyclopedia of Type Strains, Phase IV (KMG-IV): sequencing the most valuable type-strain genomes for metagenomic binning, comparative biology and taxonomic classification.</title>
        <authorList>
            <person name="Goeker M."/>
        </authorList>
    </citation>
    <scope>NUCLEOTIDE SEQUENCE [LARGE SCALE GENOMIC DNA]</scope>
    <source>
        <strain evidence="2 3">DSM 11275</strain>
    </source>
</reference>
<accession>A0A7W8C2X3</accession>